<gene>
    <name evidence="2" type="ORF">GCM10009849_16380</name>
</gene>
<name>A0ABN3BS33_9MICC</name>
<dbReference type="Gene3D" id="1.10.10.10">
    <property type="entry name" value="Winged helix-like DNA-binding domain superfamily/Winged helix DNA-binding domain"/>
    <property type="match status" value="1"/>
</dbReference>
<dbReference type="Gene3D" id="3.40.50.300">
    <property type="entry name" value="P-loop containing nucleotide triphosphate hydrolases"/>
    <property type="match status" value="1"/>
</dbReference>
<dbReference type="Pfam" id="PF00196">
    <property type="entry name" value="GerE"/>
    <property type="match status" value="1"/>
</dbReference>
<dbReference type="InterPro" id="IPR036388">
    <property type="entry name" value="WH-like_DNA-bd_sf"/>
</dbReference>
<dbReference type="SUPFAM" id="SSF48452">
    <property type="entry name" value="TPR-like"/>
    <property type="match status" value="1"/>
</dbReference>
<keyword evidence="3" id="KW-1185">Reference proteome</keyword>
<dbReference type="PRINTS" id="PR00038">
    <property type="entry name" value="HTHLUXR"/>
</dbReference>
<dbReference type="InterPro" id="IPR027417">
    <property type="entry name" value="P-loop_NTPase"/>
</dbReference>
<dbReference type="InterPro" id="IPR058852">
    <property type="entry name" value="HTH_77"/>
</dbReference>
<dbReference type="InterPro" id="IPR016032">
    <property type="entry name" value="Sig_transdc_resp-reg_C-effctor"/>
</dbReference>
<dbReference type="Proteomes" id="UP001500432">
    <property type="component" value="Unassembled WGS sequence"/>
</dbReference>
<dbReference type="Pfam" id="PF25872">
    <property type="entry name" value="HTH_77"/>
    <property type="match status" value="1"/>
</dbReference>
<dbReference type="PANTHER" id="PTHR47691:SF3">
    <property type="entry name" value="HTH-TYPE TRANSCRIPTIONAL REGULATOR RV0890C-RELATED"/>
    <property type="match status" value="1"/>
</dbReference>
<dbReference type="PROSITE" id="PS00622">
    <property type="entry name" value="HTH_LUXR_1"/>
    <property type="match status" value="1"/>
</dbReference>
<dbReference type="CDD" id="cd06170">
    <property type="entry name" value="LuxR_C_like"/>
    <property type="match status" value="1"/>
</dbReference>
<organism evidence="2 3">
    <name type="scientific">Sinomonas flava</name>
    <dbReference type="NCBI Taxonomy" id="496857"/>
    <lineage>
        <taxon>Bacteria</taxon>
        <taxon>Bacillati</taxon>
        <taxon>Actinomycetota</taxon>
        <taxon>Actinomycetes</taxon>
        <taxon>Micrococcales</taxon>
        <taxon>Micrococcaceae</taxon>
        <taxon>Sinomonas</taxon>
    </lineage>
</organism>
<dbReference type="EMBL" id="BAAAQW010000004">
    <property type="protein sequence ID" value="GAA2199548.1"/>
    <property type="molecule type" value="Genomic_DNA"/>
</dbReference>
<comment type="caution">
    <text evidence="2">The sequence shown here is derived from an EMBL/GenBank/DDBJ whole genome shotgun (WGS) entry which is preliminary data.</text>
</comment>
<protein>
    <submittedName>
        <fullName evidence="2">LuxR family transcriptional regulator</fullName>
    </submittedName>
</protein>
<dbReference type="PANTHER" id="PTHR47691">
    <property type="entry name" value="REGULATOR-RELATED"/>
    <property type="match status" value="1"/>
</dbReference>
<dbReference type="InterPro" id="IPR011990">
    <property type="entry name" value="TPR-like_helical_dom_sf"/>
</dbReference>
<dbReference type="SUPFAM" id="SSF46894">
    <property type="entry name" value="C-terminal effector domain of the bipartite response regulators"/>
    <property type="match status" value="1"/>
</dbReference>
<evidence type="ECO:0000313" key="2">
    <source>
        <dbReference type="EMBL" id="GAA2199548.1"/>
    </source>
</evidence>
<dbReference type="SUPFAM" id="SSF52540">
    <property type="entry name" value="P-loop containing nucleoside triphosphate hydrolases"/>
    <property type="match status" value="1"/>
</dbReference>
<dbReference type="PROSITE" id="PS50043">
    <property type="entry name" value="HTH_LUXR_2"/>
    <property type="match status" value="1"/>
</dbReference>
<dbReference type="SMART" id="SM00421">
    <property type="entry name" value="HTH_LUXR"/>
    <property type="match status" value="1"/>
</dbReference>
<proteinExistence type="predicted"/>
<accession>A0ABN3BS33</accession>
<sequence length="723" mass="75972">MASVVEALAAGRLVTLTGPGGVGKTRVALAAVGAAAERFGRPVFVDLTRIGEGSPVSLAVAESLGLRDLTDESARSAILWWLEAGGAPGEVLFVVDNAEHVLHDTASVVALLLAGSEGCRILVTSRQPLRVAGERVLAVGPLPVDDAEALFWDRALALRPSLGDTREAREASRALCTRLDGLPLAVELAAARVSVLTPQELLPRLDRRLAALGTGPTTAPARHRTLRACIAGSVDALGAQERTVFEACAVFASPFDAEAAAAVAGATLDHLEELVLRSLLQTGEDARGRTTFRLLESLREFAREGLEAAGRLEGAQRRHLAWLGSVFGAATFPSVLEASRAGERSDLLPDLRAALDFAVRAAPAEGLRLMAATRELWFRNGQDEGLGWALRLLGRHPARDEARAAGLVVAANLRTVRQETELAGAHVDEALALLDPRSAAAAEALFYRAVSRALGHDPEGADRAAVAAMEAYTSLGDAAGRSRALCARGMAAVWGHREQDALEILEAAYPLAVEAGDAFAQGIALTYGGLAESSLGRSAEARDRLFRAVEVLAGIRDVTMRAIALARLAALTVRRDPTTAARAAAAVSRREGAGGRFHEISSADLDQVRATAELLLGPGGLAAAWGAGEKLRFADAAEELRGAWEAHDAEGPAALTARELEVAELVRRGLGNAAIAERLTLSARTVENHVAHALAKLGLRSRSALAVWAAERSTERASSARQR</sequence>
<evidence type="ECO:0000259" key="1">
    <source>
        <dbReference type="PROSITE" id="PS50043"/>
    </source>
</evidence>
<evidence type="ECO:0000313" key="3">
    <source>
        <dbReference type="Proteomes" id="UP001500432"/>
    </source>
</evidence>
<feature type="domain" description="HTH luxR-type" evidence="1">
    <location>
        <begin position="648"/>
        <end position="713"/>
    </location>
</feature>
<dbReference type="Gene3D" id="1.25.40.10">
    <property type="entry name" value="Tetratricopeptide repeat domain"/>
    <property type="match status" value="1"/>
</dbReference>
<dbReference type="InterPro" id="IPR000792">
    <property type="entry name" value="Tscrpt_reg_LuxR_C"/>
</dbReference>
<reference evidence="2 3" key="1">
    <citation type="journal article" date="2019" name="Int. J. Syst. Evol. Microbiol.">
        <title>The Global Catalogue of Microorganisms (GCM) 10K type strain sequencing project: providing services to taxonomists for standard genome sequencing and annotation.</title>
        <authorList>
            <consortium name="The Broad Institute Genomics Platform"/>
            <consortium name="The Broad Institute Genome Sequencing Center for Infectious Disease"/>
            <person name="Wu L."/>
            <person name="Ma J."/>
        </authorList>
    </citation>
    <scope>NUCLEOTIDE SEQUENCE [LARGE SCALE GENOMIC DNA]</scope>
    <source>
        <strain evidence="2 3">JCM 16034</strain>
    </source>
</reference>